<gene>
    <name evidence="2" type="ORF">SAMN04488006_0004</name>
</gene>
<dbReference type="Gene3D" id="3.90.550.10">
    <property type="entry name" value="Spore Coat Polysaccharide Biosynthesis Protein SpsA, Chain A"/>
    <property type="match status" value="1"/>
</dbReference>
<dbReference type="RefSeq" id="WP_090230006.1">
    <property type="nucleotide sequence ID" value="NZ_FOZP01000010.1"/>
</dbReference>
<feature type="domain" description="Glycosyltransferase 2-like" evidence="1">
    <location>
        <begin position="10"/>
        <end position="177"/>
    </location>
</feature>
<protein>
    <submittedName>
        <fullName evidence="2">Glycosyl transferase family 2</fullName>
    </submittedName>
</protein>
<dbReference type="AlphaFoldDB" id="A0A1I6SNL1"/>
<organism evidence="2 3">
    <name type="scientific">Lutibacter maritimus</name>
    <dbReference type="NCBI Taxonomy" id="593133"/>
    <lineage>
        <taxon>Bacteria</taxon>
        <taxon>Pseudomonadati</taxon>
        <taxon>Bacteroidota</taxon>
        <taxon>Flavobacteriia</taxon>
        <taxon>Flavobacteriales</taxon>
        <taxon>Flavobacteriaceae</taxon>
        <taxon>Lutibacter</taxon>
    </lineage>
</organism>
<evidence type="ECO:0000259" key="1">
    <source>
        <dbReference type="Pfam" id="PF00535"/>
    </source>
</evidence>
<proteinExistence type="predicted"/>
<accession>A0A1I6SNL1</accession>
<keyword evidence="2" id="KW-0808">Transferase</keyword>
<dbReference type="PANTHER" id="PTHR22916:SF3">
    <property type="entry name" value="UDP-GLCNAC:BETAGAL BETA-1,3-N-ACETYLGLUCOSAMINYLTRANSFERASE-LIKE PROTEIN 1"/>
    <property type="match status" value="1"/>
</dbReference>
<keyword evidence="3" id="KW-1185">Reference proteome</keyword>
<dbReference type="InterPro" id="IPR029044">
    <property type="entry name" value="Nucleotide-diphossugar_trans"/>
</dbReference>
<dbReference type="GO" id="GO:0016758">
    <property type="term" value="F:hexosyltransferase activity"/>
    <property type="evidence" value="ECO:0007669"/>
    <property type="project" value="UniProtKB-ARBA"/>
</dbReference>
<dbReference type="CDD" id="cd00761">
    <property type="entry name" value="Glyco_tranf_GTA_type"/>
    <property type="match status" value="1"/>
</dbReference>
<dbReference type="PANTHER" id="PTHR22916">
    <property type="entry name" value="GLYCOSYLTRANSFERASE"/>
    <property type="match status" value="1"/>
</dbReference>
<evidence type="ECO:0000313" key="3">
    <source>
        <dbReference type="Proteomes" id="UP000199312"/>
    </source>
</evidence>
<dbReference type="OrthoDB" id="597270at2"/>
<name>A0A1I6SNL1_9FLAO</name>
<dbReference type="SUPFAM" id="SSF53448">
    <property type="entry name" value="Nucleotide-diphospho-sugar transferases"/>
    <property type="match status" value="1"/>
</dbReference>
<dbReference type="Proteomes" id="UP000199312">
    <property type="component" value="Unassembled WGS sequence"/>
</dbReference>
<evidence type="ECO:0000313" key="2">
    <source>
        <dbReference type="EMBL" id="SFS78543.1"/>
    </source>
</evidence>
<dbReference type="InterPro" id="IPR001173">
    <property type="entry name" value="Glyco_trans_2-like"/>
</dbReference>
<reference evidence="3" key="1">
    <citation type="submission" date="2016-10" db="EMBL/GenBank/DDBJ databases">
        <authorList>
            <person name="Varghese N."/>
            <person name="Submissions S."/>
        </authorList>
    </citation>
    <scope>NUCLEOTIDE SEQUENCE [LARGE SCALE GENOMIC DNA]</scope>
    <source>
        <strain evidence="3">DSM 24450</strain>
    </source>
</reference>
<dbReference type="Pfam" id="PF00535">
    <property type="entry name" value="Glycos_transf_2"/>
    <property type="match status" value="1"/>
</dbReference>
<sequence>MVISKDFLVTVIIPTFNRVNLIKETLDSVLNQTYKNWECIIIDDRSTDGTLDVLRYYQKKDDRFKIIIKPIQFMQSASISRNIGLNNAQGDYIQFLDSDDLLAANKIESQINLLKNEDSLSIATCKWGKFNSSPASSQLYESKEDYKDFNSLKEYFDLIGIIGGFFPPHNFLLSKALINKSGYWNENLIMNDDGEFFFRIFMNAEKIIFDKNTHVWYRTHSNDNISLLNSIEKANSLLNSWKLIELMFLIKYNEISSNYVSKKKEAVYNELKKTYPILISKNKLFFKEQIKNDNFMLRLKKIKKRFEHKLSKYK</sequence>
<dbReference type="EMBL" id="FOZP01000010">
    <property type="protein sequence ID" value="SFS78543.1"/>
    <property type="molecule type" value="Genomic_DNA"/>
</dbReference>
<dbReference type="STRING" id="593133.SAMN04488006_0004"/>